<dbReference type="EMBL" id="BGPR01002167">
    <property type="protein sequence ID" value="GBM68896.1"/>
    <property type="molecule type" value="Genomic_DNA"/>
</dbReference>
<reference evidence="1 2" key="1">
    <citation type="journal article" date="2019" name="Sci. Rep.">
        <title>Orb-weaving spider Araneus ventricosus genome elucidates the spidroin gene catalogue.</title>
        <authorList>
            <person name="Kono N."/>
            <person name="Nakamura H."/>
            <person name="Ohtoshi R."/>
            <person name="Moran D.A.P."/>
            <person name="Shinohara A."/>
            <person name="Yoshida Y."/>
            <person name="Fujiwara M."/>
            <person name="Mori M."/>
            <person name="Tomita M."/>
            <person name="Arakawa K."/>
        </authorList>
    </citation>
    <scope>NUCLEOTIDE SEQUENCE [LARGE SCALE GENOMIC DNA]</scope>
</reference>
<sequence>MSQERIASHRLVVESRLKFFQIFSKLQIPRNFWNTAILTLAQWFGLVILTSRFEATQGLFVDGPRNFETRSDDEDDAWAGTLLSKLLQLTSERAFGSLRMIWRATGPHTRWFFGRIGFRTWRARDLTTRSPRPRYC</sequence>
<protein>
    <submittedName>
        <fullName evidence="1">Uncharacterized protein</fullName>
    </submittedName>
</protein>
<organism evidence="1 2">
    <name type="scientific">Araneus ventricosus</name>
    <name type="common">Orbweaver spider</name>
    <name type="synonym">Epeira ventricosa</name>
    <dbReference type="NCBI Taxonomy" id="182803"/>
    <lineage>
        <taxon>Eukaryota</taxon>
        <taxon>Metazoa</taxon>
        <taxon>Ecdysozoa</taxon>
        <taxon>Arthropoda</taxon>
        <taxon>Chelicerata</taxon>
        <taxon>Arachnida</taxon>
        <taxon>Araneae</taxon>
        <taxon>Araneomorphae</taxon>
        <taxon>Entelegynae</taxon>
        <taxon>Araneoidea</taxon>
        <taxon>Araneidae</taxon>
        <taxon>Araneus</taxon>
    </lineage>
</organism>
<dbReference type="AlphaFoldDB" id="A0A4Y2HVA6"/>
<evidence type="ECO:0000313" key="2">
    <source>
        <dbReference type="Proteomes" id="UP000499080"/>
    </source>
</evidence>
<evidence type="ECO:0000313" key="1">
    <source>
        <dbReference type="EMBL" id="GBM68896.1"/>
    </source>
</evidence>
<name>A0A4Y2HVA6_ARAVE</name>
<comment type="caution">
    <text evidence="1">The sequence shown here is derived from an EMBL/GenBank/DDBJ whole genome shotgun (WGS) entry which is preliminary data.</text>
</comment>
<dbReference type="Proteomes" id="UP000499080">
    <property type="component" value="Unassembled WGS sequence"/>
</dbReference>
<accession>A0A4Y2HVA6</accession>
<keyword evidence="2" id="KW-1185">Reference proteome</keyword>
<proteinExistence type="predicted"/>
<gene>
    <name evidence="1" type="ORF">AVEN_117467_1</name>
</gene>